<sequence length="90" mass="9449">MGYNRYSKTTSPHTLSKARTGEATMEVKPGARGMDNVMGDDVMGEDLLPGASVSYKRISSLVQSRATGGSIVSISLNGSSSRSVRGSPPR</sequence>
<name>A0A2K3N3S0_TRIPR</name>
<evidence type="ECO:0000313" key="3">
    <source>
        <dbReference type="Proteomes" id="UP000236291"/>
    </source>
</evidence>
<comment type="caution">
    <text evidence="2">The sequence shown here is derived from an EMBL/GenBank/DDBJ whole genome shotgun (WGS) entry which is preliminary data.</text>
</comment>
<organism evidence="2 3">
    <name type="scientific">Trifolium pratense</name>
    <name type="common">Red clover</name>
    <dbReference type="NCBI Taxonomy" id="57577"/>
    <lineage>
        <taxon>Eukaryota</taxon>
        <taxon>Viridiplantae</taxon>
        <taxon>Streptophyta</taxon>
        <taxon>Embryophyta</taxon>
        <taxon>Tracheophyta</taxon>
        <taxon>Spermatophyta</taxon>
        <taxon>Magnoliopsida</taxon>
        <taxon>eudicotyledons</taxon>
        <taxon>Gunneridae</taxon>
        <taxon>Pentapetalae</taxon>
        <taxon>rosids</taxon>
        <taxon>fabids</taxon>
        <taxon>Fabales</taxon>
        <taxon>Fabaceae</taxon>
        <taxon>Papilionoideae</taxon>
        <taxon>50 kb inversion clade</taxon>
        <taxon>NPAAA clade</taxon>
        <taxon>Hologalegina</taxon>
        <taxon>IRL clade</taxon>
        <taxon>Trifolieae</taxon>
        <taxon>Trifolium</taxon>
    </lineage>
</organism>
<dbReference type="Proteomes" id="UP000236291">
    <property type="component" value="Unassembled WGS sequence"/>
</dbReference>
<gene>
    <name evidence="2" type="ORF">L195_g020921</name>
</gene>
<dbReference type="EMBL" id="ASHM01015828">
    <property type="protein sequence ID" value="PNX97688.1"/>
    <property type="molecule type" value="Genomic_DNA"/>
</dbReference>
<protein>
    <submittedName>
        <fullName evidence="2">Uncharacterized protein</fullName>
    </submittedName>
</protein>
<dbReference type="AlphaFoldDB" id="A0A2K3N3S0"/>
<feature type="compositionally biased region" description="Polar residues" evidence="1">
    <location>
        <begin position="1"/>
        <end position="14"/>
    </location>
</feature>
<reference evidence="2 3" key="1">
    <citation type="journal article" date="2014" name="Am. J. Bot.">
        <title>Genome assembly and annotation for red clover (Trifolium pratense; Fabaceae).</title>
        <authorList>
            <person name="Istvanek J."/>
            <person name="Jaros M."/>
            <person name="Krenek A."/>
            <person name="Repkova J."/>
        </authorList>
    </citation>
    <scope>NUCLEOTIDE SEQUENCE [LARGE SCALE GENOMIC DNA]</scope>
    <source>
        <strain evidence="3">cv. Tatra</strain>
        <tissue evidence="2">Young leaves</tissue>
    </source>
</reference>
<evidence type="ECO:0000313" key="2">
    <source>
        <dbReference type="EMBL" id="PNX97688.1"/>
    </source>
</evidence>
<reference evidence="2 3" key="2">
    <citation type="journal article" date="2017" name="Front. Plant Sci.">
        <title>Gene Classification and Mining of Molecular Markers Useful in Red Clover (Trifolium pratense) Breeding.</title>
        <authorList>
            <person name="Istvanek J."/>
            <person name="Dluhosova J."/>
            <person name="Dluhos P."/>
            <person name="Patkova L."/>
            <person name="Nedelnik J."/>
            <person name="Repkova J."/>
        </authorList>
    </citation>
    <scope>NUCLEOTIDE SEQUENCE [LARGE SCALE GENOMIC DNA]</scope>
    <source>
        <strain evidence="3">cv. Tatra</strain>
        <tissue evidence="2">Young leaves</tissue>
    </source>
</reference>
<proteinExistence type="predicted"/>
<evidence type="ECO:0000256" key="1">
    <source>
        <dbReference type="SAM" id="MobiDB-lite"/>
    </source>
</evidence>
<feature type="region of interest" description="Disordered" evidence="1">
    <location>
        <begin position="1"/>
        <end position="24"/>
    </location>
</feature>
<accession>A0A2K3N3S0</accession>